<comment type="caution">
    <text evidence="1">The sequence shown here is derived from an EMBL/GenBank/DDBJ whole genome shotgun (WGS) entry which is preliminary data.</text>
</comment>
<evidence type="ECO:0000313" key="1">
    <source>
        <dbReference type="EMBL" id="KAK7337539.1"/>
    </source>
</evidence>
<dbReference type="Proteomes" id="UP001367508">
    <property type="component" value="Unassembled WGS sequence"/>
</dbReference>
<organism evidence="1 2">
    <name type="scientific">Canavalia gladiata</name>
    <name type="common">Sword bean</name>
    <name type="synonym">Dolichos gladiatus</name>
    <dbReference type="NCBI Taxonomy" id="3824"/>
    <lineage>
        <taxon>Eukaryota</taxon>
        <taxon>Viridiplantae</taxon>
        <taxon>Streptophyta</taxon>
        <taxon>Embryophyta</taxon>
        <taxon>Tracheophyta</taxon>
        <taxon>Spermatophyta</taxon>
        <taxon>Magnoliopsida</taxon>
        <taxon>eudicotyledons</taxon>
        <taxon>Gunneridae</taxon>
        <taxon>Pentapetalae</taxon>
        <taxon>rosids</taxon>
        <taxon>fabids</taxon>
        <taxon>Fabales</taxon>
        <taxon>Fabaceae</taxon>
        <taxon>Papilionoideae</taxon>
        <taxon>50 kb inversion clade</taxon>
        <taxon>NPAAA clade</taxon>
        <taxon>indigoferoid/millettioid clade</taxon>
        <taxon>Phaseoleae</taxon>
        <taxon>Canavalia</taxon>
    </lineage>
</organism>
<reference evidence="1 2" key="1">
    <citation type="submission" date="2024-01" db="EMBL/GenBank/DDBJ databases">
        <title>The genomes of 5 underutilized Papilionoideae crops provide insights into root nodulation and disease resistanc.</title>
        <authorList>
            <person name="Jiang F."/>
        </authorList>
    </citation>
    <scope>NUCLEOTIDE SEQUENCE [LARGE SCALE GENOMIC DNA]</scope>
    <source>
        <strain evidence="1">LVBAO_FW01</strain>
        <tissue evidence="1">Leaves</tissue>
    </source>
</reference>
<keyword evidence="2" id="KW-1185">Reference proteome</keyword>
<accession>A0AAN9LNL2</accession>
<evidence type="ECO:0000313" key="2">
    <source>
        <dbReference type="Proteomes" id="UP001367508"/>
    </source>
</evidence>
<gene>
    <name evidence="1" type="ORF">VNO77_18120</name>
</gene>
<dbReference type="EMBL" id="JAYMYQ010000004">
    <property type="protein sequence ID" value="KAK7337539.1"/>
    <property type="molecule type" value="Genomic_DNA"/>
</dbReference>
<proteinExistence type="predicted"/>
<dbReference type="AlphaFoldDB" id="A0AAN9LNL2"/>
<name>A0AAN9LNL2_CANGL</name>
<sequence>MPRAFAWRARHGMVKSVSRRRIEGRHGRVEVVKAVVAIVVGEREIPITDYPTKEQPLAFSVALLFCSISLCSASKTIFTAHAMGFSISFKKKTVLITKWSLNKLTFRSAEDRRLHLSPGFQ</sequence>
<protein>
    <submittedName>
        <fullName evidence="1">Uncharacterized protein</fullName>
    </submittedName>
</protein>